<gene>
    <name evidence="12" type="ORF">THAOC_36150</name>
</gene>
<dbReference type="GO" id="GO:1990542">
    <property type="term" value="P:mitochondrial transmembrane transport"/>
    <property type="evidence" value="ECO:0007669"/>
    <property type="project" value="InterPro"/>
</dbReference>
<evidence type="ECO:0000256" key="5">
    <source>
        <dbReference type="ARBA" id="ARBA00022737"/>
    </source>
</evidence>
<keyword evidence="13" id="KW-1185">Reference proteome</keyword>
<evidence type="ECO:0000256" key="7">
    <source>
        <dbReference type="ARBA" id="ARBA00022989"/>
    </source>
</evidence>
<comment type="similarity">
    <text evidence="2 11">Belongs to the mitochondrial carrier (TC 2.A.29) family.</text>
</comment>
<evidence type="ECO:0000313" key="13">
    <source>
        <dbReference type="Proteomes" id="UP000266841"/>
    </source>
</evidence>
<feature type="repeat" description="Solcar" evidence="10">
    <location>
        <begin position="185"/>
        <end position="260"/>
    </location>
</feature>
<accession>K0R8W8</accession>
<evidence type="ECO:0000256" key="4">
    <source>
        <dbReference type="ARBA" id="ARBA00022692"/>
    </source>
</evidence>
<evidence type="ECO:0000256" key="3">
    <source>
        <dbReference type="ARBA" id="ARBA00022448"/>
    </source>
</evidence>
<evidence type="ECO:0000256" key="11">
    <source>
        <dbReference type="RuleBase" id="RU000488"/>
    </source>
</evidence>
<evidence type="ECO:0000256" key="10">
    <source>
        <dbReference type="PROSITE-ProRule" id="PRU00282"/>
    </source>
</evidence>
<dbReference type="Proteomes" id="UP000266841">
    <property type="component" value="Unassembled WGS sequence"/>
</dbReference>
<feature type="repeat" description="Solcar" evidence="10">
    <location>
        <begin position="84"/>
        <end position="167"/>
    </location>
</feature>
<keyword evidence="8" id="KW-0496">Mitochondrion</keyword>
<keyword evidence="4 10" id="KW-0812">Transmembrane</keyword>
<keyword evidence="5" id="KW-0677">Repeat</keyword>
<evidence type="ECO:0000256" key="9">
    <source>
        <dbReference type="ARBA" id="ARBA00023136"/>
    </source>
</evidence>
<proteinExistence type="inferred from homology"/>
<dbReference type="PANTHER" id="PTHR45760">
    <property type="entry name" value="FI19922P1-RELATED"/>
    <property type="match status" value="1"/>
</dbReference>
<evidence type="ECO:0000256" key="6">
    <source>
        <dbReference type="ARBA" id="ARBA00022792"/>
    </source>
</evidence>
<dbReference type="EMBL" id="AGNL01048662">
    <property type="protein sequence ID" value="EJK45241.1"/>
    <property type="molecule type" value="Genomic_DNA"/>
</dbReference>
<keyword evidence="6" id="KW-0999">Mitochondrion inner membrane</keyword>
<evidence type="ECO:0000256" key="2">
    <source>
        <dbReference type="ARBA" id="ARBA00006375"/>
    </source>
</evidence>
<dbReference type="GO" id="GO:0005743">
    <property type="term" value="C:mitochondrial inner membrane"/>
    <property type="evidence" value="ECO:0007669"/>
    <property type="project" value="UniProtKB-SubCell"/>
</dbReference>
<dbReference type="SUPFAM" id="SSF103506">
    <property type="entry name" value="Mitochondrial carrier"/>
    <property type="match status" value="1"/>
</dbReference>
<dbReference type="eggNOG" id="KOG0761">
    <property type="taxonomic scope" value="Eukaryota"/>
</dbReference>
<dbReference type="AlphaFoldDB" id="K0R8W8"/>
<evidence type="ECO:0000256" key="8">
    <source>
        <dbReference type="ARBA" id="ARBA00023128"/>
    </source>
</evidence>
<keyword evidence="9 10" id="KW-0472">Membrane</keyword>
<dbReference type="Gene3D" id="1.50.40.10">
    <property type="entry name" value="Mitochondrial carrier domain"/>
    <property type="match status" value="2"/>
</dbReference>
<dbReference type="InterPro" id="IPR018108">
    <property type="entry name" value="MCP_transmembrane"/>
</dbReference>
<sequence length="260" mass="27787">MSTPLPPAPHNRPQQPSVLSRAISGSLGSALYLTVLNPLEVVKVRQQTSSLPSSSTSANVKAFHRGRNVIFLKNGLALPKAAFPCLLCPGPGGTGGGTSVNHSPLTKISARFLETASMKSRGILGTLRSIVRTEGVSGLWAGLSPALAAAVPNTAIYFTMYDELSIKLRENHMKRFSASEDQARRQIYIPLLAASAARFVSSVATAPLELIKIRQANSIGHERTFIEDMRLVAREKGPAGLFRGVGSTILRDVPFSAVLF</sequence>
<keyword evidence="7" id="KW-1133">Transmembrane helix</keyword>
<protein>
    <submittedName>
        <fullName evidence="12">Uncharacterized protein</fullName>
    </submittedName>
</protein>
<evidence type="ECO:0000313" key="12">
    <source>
        <dbReference type="EMBL" id="EJK45241.1"/>
    </source>
</evidence>
<name>K0R8W8_THAOC</name>
<dbReference type="InterPro" id="IPR023395">
    <property type="entry name" value="MCP_dom_sf"/>
</dbReference>
<comment type="caution">
    <text evidence="12">The sequence shown here is derived from an EMBL/GenBank/DDBJ whole genome shotgun (WGS) entry which is preliminary data.</text>
</comment>
<organism evidence="12 13">
    <name type="scientific">Thalassiosira oceanica</name>
    <name type="common">Marine diatom</name>
    <dbReference type="NCBI Taxonomy" id="159749"/>
    <lineage>
        <taxon>Eukaryota</taxon>
        <taxon>Sar</taxon>
        <taxon>Stramenopiles</taxon>
        <taxon>Ochrophyta</taxon>
        <taxon>Bacillariophyta</taxon>
        <taxon>Coscinodiscophyceae</taxon>
        <taxon>Thalassiosirophycidae</taxon>
        <taxon>Thalassiosirales</taxon>
        <taxon>Thalassiosiraceae</taxon>
        <taxon>Thalassiosira</taxon>
    </lineage>
</organism>
<evidence type="ECO:0000256" key="1">
    <source>
        <dbReference type="ARBA" id="ARBA00004448"/>
    </source>
</evidence>
<dbReference type="PROSITE" id="PS50920">
    <property type="entry name" value="SOLCAR"/>
    <property type="match status" value="2"/>
</dbReference>
<keyword evidence="3 11" id="KW-0813">Transport</keyword>
<dbReference type="PANTHER" id="PTHR45760:SF2">
    <property type="entry name" value="FI19922P1-RELATED"/>
    <property type="match status" value="1"/>
</dbReference>
<comment type="subcellular location">
    <subcellularLocation>
        <location evidence="1">Mitochondrion inner membrane</location>
        <topology evidence="1">Multi-pass membrane protein</topology>
    </subcellularLocation>
</comment>
<dbReference type="OrthoDB" id="448427at2759"/>
<dbReference type="InterPro" id="IPR045315">
    <property type="entry name" value="Mtm1-like"/>
</dbReference>
<dbReference type="Pfam" id="PF00153">
    <property type="entry name" value="Mito_carr"/>
    <property type="match status" value="3"/>
</dbReference>
<reference evidence="12 13" key="1">
    <citation type="journal article" date="2012" name="Genome Biol.">
        <title>Genome and low-iron response of an oceanic diatom adapted to chronic iron limitation.</title>
        <authorList>
            <person name="Lommer M."/>
            <person name="Specht M."/>
            <person name="Roy A.S."/>
            <person name="Kraemer L."/>
            <person name="Andreson R."/>
            <person name="Gutowska M.A."/>
            <person name="Wolf J."/>
            <person name="Bergner S.V."/>
            <person name="Schilhabel M.B."/>
            <person name="Klostermeier U.C."/>
            <person name="Beiko R.G."/>
            <person name="Rosenstiel P."/>
            <person name="Hippler M."/>
            <person name="Laroche J."/>
        </authorList>
    </citation>
    <scope>NUCLEOTIDE SEQUENCE [LARGE SCALE GENOMIC DNA]</scope>
    <source>
        <strain evidence="12 13">CCMP1005</strain>
    </source>
</reference>